<dbReference type="Pfam" id="PF01242">
    <property type="entry name" value="PTPS"/>
    <property type="match status" value="1"/>
</dbReference>
<organism evidence="8 9">
    <name type="scientific">Staphylococcus gallinarum</name>
    <dbReference type="NCBI Taxonomy" id="1293"/>
    <lineage>
        <taxon>Bacteria</taxon>
        <taxon>Bacillati</taxon>
        <taxon>Bacillota</taxon>
        <taxon>Bacilli</taxon>
        <taxon>Bacillales</taxon>
        <taxon>Staphylococcaceae</taxon>
        <taxon>Staphylococcus</taxon>
    </lineage>
</organism>
<evidence type="ECO:0000313" key="10">
    <source>
        <dbReference type="Proteomes" id="UP000321057"/>
    </source>
</evidence>
<sequence>MNKFDHVQPPKTYQYRTNNVLIRNSFQFQCDNRIYFSETLHKDLKNQLYRFNVEILSPIDDYGLALDFNVVDKLYDEHIKPFLANQLLNDTLPAMNTTAENIAFWIWEQFEQYLPNGNTLYKLEFYENDRQGLVLTEAFMQ</sequence>
<dbReference type="OrthoDB" id="9804698at2"/>
<dbReference type="Proteomes" id="UP000321057">
    <property type="component" value="Unassembled WGS sequence"/>
</dbReference>
<evidence type="ECO:0000256" key="5">
    <source>
        <dbReference type="ARBA" id="ARBA00031449"/>
    </source>
</evidence>
<proteinExistence type="inferred from homology"/>
<dbReference type="Proteomes" id="UP000255277">
    <property type="component" value="Unassembled WGS sequence"/>
</dbReference>
<dbReference type="AlphaFoldDB" id="A0A0D0SD99"/>
<evidence type="ECO:0000256" key="3">
    <source>
        <dbReference type="ARBA" id="ARBA00012982"/>
    </source>
</evidence>
<accession>A0A0D0SD99</accession>
<protein>
    <recommendedName>
        <fullName evidence="4">6-carboxy-5,6,7,8-tetrahydropterin synthase</fullName>
        <ecNumber evidence="3">4.1.2.50</ecNumber>
    </recommendedName>
    <alternativeName>
        <fullName evidence="5">Queuosine biosynthesis protein QueD</fullName>
    </alternativeName>
</protein>
<dbReference type="GO" id="GO:0070497">
    <property type="term" value="F:6-carboxytetrahydropterin synthase activity"/>
    <property type="evidence" value="ECO:0007669"/>
    <property type="project" value="UniProtKB-EC"/>
</dbReference>
<evidence type="ECO:0000256" key="2">
    <source>
        <dbReference type="ARBA" id="ARBA00008900"/>
    </source>
</evidence>
<comment type="catalytic activity">
    <reaction evidence="6">
        <text>7,8-dihydroneopterin 3'-triphosphate + H2O = 6-carboxy-5,6,7,8-tetrahydropterin + triphosphate + acetaldehyde + 2 H(+)</text>
        <dbReference type="Rhea" id="RHEA:27966"/>
        <dbReference type="ChEBI" id="CHEBI:15343"/>
        <dbReference type="ChEBI" id="CHEBI:15377"/>
        <dbReference type="ChEBI" id="CHEBI:15378"/>
        <dbReference type="ChEBI" id="CHEBI:18036"/>
        <dbReference type="ChEBI" id="CHEBI:58462"/>
        <dbReference type="ChEBI" id="CHEBI:61032"/>
        <dbReference type="EC" id="4.1.2.50"/>
    </reaction>
</comment>
<dbReference type="EMBL" id="UHDK01000001">
    <property type="protein sequence ID" value="SUM35062.1"/>
    <property type="molecule type" value="Genomic_DNA"/>
</dbReference>
<reference evidence="8 9" key="1">
    <citation type="submission" date="2018-06" db="EMBL/GenBank/DDBJ databases">
        <authorList>
            <consortium name="Pathogen Informatics"/>
            <person name="Doyle S."/>
        </authorList>
    </citation>
    <scope>NUCLEOTIDE SEQUENCE [LARGE SCALE GENOMIC DNA]</scope>
    <source>
        <strain evidence="8 9">NCTC12195</strain>
    </source>
</reference>
<evidence type="ECO:0000313" key="9">
    <source>
        <dbReference type="Proteomes" id="UP000255277"/>
    </source>
</evidence>
<dbReference type="UniPathway" id="UPA00391"/>
<dbReference type="InterPro" id="IPR007115">
    <property type="entry name" value="6-PTP_synth/QueD"/>
</dbReference>
<dbReference type="SUPFAM" id="SSF55620">
    <property type="entry name" value="Tetrahydrobiopterin biosynthesis enzymes-like"/>
    <property type="match status" value="1"/>
</dbReference>
<evidence type="ECO:0000313" key="8">
    <source>
        <dbReference type="EMBL" id="SUM35062.1"/>
    </source>
</evidence>
<dbReference type="Gene3D" id="3.30.479.10">
    <property type="entry name" value="6-pyruvoyl tetrahydropterin synthase/QueD"/>
    <property type="match status" value="1"/>
</dbReference>
<dbReference type="EMBL" id="BKAX01000004">
    <property type="protein sequence ID" value="GEQ06015.1"/>
    <property type="molecule type" value="Genomic_DNA"/>
</dbReference>
<name>A0A0D0SD99_STAGA</name>
<dbReference type="STRING" id="1293.SH09_14915"/>
<gene>
    <name evidence="8" type="ORF">NCTC12195_04591</name>
    <name evidence="7" type="ORF">SGA02_18430</name>
</gene>
<dbReference type="RefSeq" id="WP_042740379.1">
    <property type="nucleotide sequence ID" value="NZ_BKAX01000004.1"/>
</dbReference>
<dbReference type="EC" id="4.1.2.50" evidence="3"/>
<comment type="pathway">
    <text evidence="1">Purine metabolism; 7-cyano-7-deazaguanine biosynthesis.</text>
</comment>
<reference evidence="7 10" key="2">
    <citation type="submission" date="2019-07" db="EMBL/GenBank/DDBJ databases">
        <title>Whole genome shotgun sequence of Staphylococcus gallinarum NBRC 109767.</title>
        <authorList>
            <person name="Hosoyama A."/>
            <person name="Uohara A."/>
            <person name="Ohji S."/>
            <person name="Ichikawa N."/>
        </authorList>
    </citation>
    <scope>NUCLEOTIDE SEQUENCE [LARGE SCALE GENOMIC DNA]</scope>
    <source>
        <strain evidence="7 10">NBRC 109767</strain>
    </source>
</reference>
<evidence type="ECO:0000256" key="6">
    <source>
        <dbReference type="ARBA" id="ARBA00048807"/>
    </source>
</evidence>
<dbReference type="InterPro" id="IPR038418">
    <property type="entry name" value="6-PTP_synth/QueD_sf"/>
</dbReference>
<keyword evidence="10" id="KW-1185">Reference proteome</keyword>
<evidence type="ECO:0000313" key="7">
    <source>
        <dbReference type="EMBL" id="GEQ06015.1"/>
    </source>
</evidence>
<dbReference type="GeneID" id="93844140"/>
<evidence type="ECO:0000256" key="4">
    <source>
        <dbReference type="ARBA" id="ARBA00018141"/>
    </source>
</evidence>
<comment type="similarity">
    <text evidence="2">Belongs to the PTPS family. QueD subfamily.</text>
</comment>
<evidence type="ECO:0000256" key="1">
    <source>
        <dbReference type="ARBA" id="ARBA00005061"/>
    </source>
</evidence>